<evidence type="ECO:0000313" key="4">
    <source>
        <dbReference type="Proteomes" id="UP000430272"/>
    </source>
</evidence>
<gene>
    <name evidence="3" type="ORF">GRI47_09455</name>
</gene>
<dbReference type="Pfam" id="PF01464">
    <property type="entry name" value="SLT"/>
    <property type="match status" value="1"/>
</dbReference>
<comment type="caution">
    <text evidence="3">The sequence shown here is derived from an EMBL/GenBank/DDBJ whole genome shotgun (WGS) entry which is preliminary data.</text>
</comment>
<dbReference type="Proteomes" id="UP000430272">
    <property type="component" value="Unassembled WGS sequence"/>
</dbReference>
<reference evidence="3 4" key="1">
    <citation type="submission" date="2019-12" db="EMBL/GenBank/DDBJ databases">
        <title>Genomic-based taxomic classification of the family Erythrobacteraceae.</title>
        <authorList>
            <person name="Xu L."/>
        </authorList>
    </citation>
    <scope>NUCLEOTIDE SEQUENCE [LARGE SCALE GENOMIC DNA]</scope>
    <source>
        <strain evidence="3 4">JCM 17468</strain>
    </source>
</reference>
<dbReference type="InterPro" id="IPR008258">
    <property type="entry name" value="Transglycosylase_SLT_dom_1"/>
</dbReference>
<evidence type="ECO:0000256" key="1">
    <source>
        <dbReference type="ARBA" id="ARBA00009387"/>
    </source>
</evidence>
<dbReference type="EMBL" id="WTYD01000001">
    <property type="protein sequence ID" value="MXO54231.1"/>
    <property type="molecule type" value="Genomic_DNA"/>
</dbReference>
<sequence length="286" mass="29804">MPTVSPVQTSSVQSAISQAAQRTGVDFDYLVAQARLESGLDPSAKARTSSASGLYQFIDSTWLNTLDRHGAKHGMAWADDAIGPGGRVADPTTRSHLLSLRYDADTASLMAAELTRDNANGLRAHLGREPQPPELYLAHFLGLGGAQRFLGALDSNPNQSAAALMPQAASANRSIFYSGGAPRSVGEVMQVMRDKVAAAYGQDGLPQTFSASNPQFAGFVPPARYTAHSAAFANGGQAPAPAPSGPAPRPSMAETLKATFAGSDPISNRATQKVAAAYGKFKAFGL</sequence>
<name>A0A844Y8H8_9SPHN</name>
<dbReference type="Gene3D" id="1.10.530.10">
    <property type="match status" value="1"/>
</dbReference>
<proteinExistence type="inferred from homology"/>
<keyword evidence="4" id="KW-1185">Reference proteome</keyword>
<protein>
    <submittedName>
        <fullName evidence="3">Transglycosylase SLT domain-containing protein</fullName>
    </submittedName>
</protein>
<dbReference type="OrthoDB" id="8477976at2"/>
<dbReference type="SUPFAM" id="SSF53955">
    <property type="entry name" value="Lysozyme-like"/>
    <property type="match status" value="1"/>
</dbReference>
<dbReference type="AlphaFoldDB" id="A0A844Y8H8"/>
<evidence type="ECO:0000259" key="2">
    <source>
        <dbReference type="Pfam" id="PF01464"/>
    </source>
</evidence>
<comment type="similarity">
    <text evidence="1">Belongs to the virb1 family.</text>
</comment>
<organism evidence="3 4">
    <name type="scientific">Qipengyuania pelagi</name>
    <dbReference type="NCBI Taxonomy" id="994320"/>
    <lineage>
        <taxon>Bacteria</taxon>
        <taxon>Pseudomonadati</taxon>
        <taxon>Pseudomonadota</taxon>
        <taxon>Alphaproteobacteria</taxon>
        <taxon>Sphingomonadales</taxon>
        <taxon>Erythrobacteraceae</taxon>
        <taxon>Qipengyuania</taxon>
    </lineage>
</organism>
<accession>A0A844Y8H8</accession>
<dbReference type="RefSeq" id="WP_160660993.1">
    <property type="nucleotide sequence ID" value="NZ_BAABDV010000001.1"/>
</dbReference>
<dbReference type="InterPro" id="IPR023346">
    <property type="entry name" value="Lysozyme-like_dom_sf"/>
</dbReference>
<feature type="domain" description="Transglycosylase SLT" evidence="2">
    <location>
        <begin position="15"/>
        <end position="64"/>
    </location>
</feature>
<evidence type="ECO:0000313" key="3">
    <source>
        <dbReference type="EMBL" id="MXO54231.1"/>
    </source>
</evidence>